<dbReference type="EMBL" id="FPIY01000002">
    <property type="protein sequence ID" value="SFW39419.1"/>
    <property type="molecule type" value="Genomic_DNA"/>
</dbReference>
<dbReference type="STRING" id="76595.SAMN05660313_01408"/>
<sequence>MQKITYILLLFLFGFNVSAQDLKFPDYGHIRTGVINDADGYVNVRQGKSSSSKIIARINEDEEFKFTLPEAENEKWTLVKTNLNEVGYVYFNRIYELRKDNCANQIELIDQTWEKTRGSLGSRTVDSIAPNLKEISLNISQKNRVKINKLLSCALENIDLFENNNSEKTLKFTQKTYSASQNTNVVVTKYYDSYSENLGTVVSIIENGEMESYAYYGYLSSITIYALKKVDGNYRLYGNLEGSPGDCYGGNFTLELINTSWVYKFEYYEFNG</sequence>
<dbReference type="Proteomes" id="UP000183257">
    <property type="component" value="Unassembled WGS sequence"/>
</dbReference>
<evidence type="ECO:0000313" key="2">
    <source>
        <dbReference type="EMBL" id="SFW39419.1"/>
    </source>
</evidence>
<feature type="chain" id="PRO_5012882418" description="SH3 domain-containing protein" evidence="1">
    <location>
        <begin position="20"/>
        <end position="272"/>
    </location>
</feature>
<evidence type="ECO:0000256" key="1">
    <source>
        <dbReference type="SAM" id="SignalP"/>
    </source>
</evidence>
<proteinExistence type="predicted"/>
<organism evidence="2 3">
    <name type="scientific">Cellulophaga fucicola</name>
    <dbReference type="NCBI Taxonomy" id="76595"/>
    <lineage>
        <taxon>Bacteria</taxon>
        <taxon>Pseudomonadati</taxon>
        <taxon>Bacteroidota</taxon>
        <taxon>Flavobacteriia</taxon>
        <taxon>Flavobacteriales</taxon>
        <taxon>Flavobacteriaceae</taxon>
        <taxon>Cellulophaga</taxon>
    </lineage>
</organism>
<evidence type="ECO:0000313" key="3">
    <source>
        <dbReference type="Proteomes" id="UP000183257"/>
    </source>
</evidence>
<gene>
    <name evidence="2" type="ORF">SAMN05660313_01408</name>
</gene>
<dbReference type="OrthoDB" id="7054664at2"/>
<evidence type="ECO:0008006" key="4">
    <source>
        <dbReference type="Google" id="ProtNLM"/>
    </source>
</evidence>
<dbReference type="AlphaFoldDB" id="A0A1K1NVZ1"/>
<dbReference type="Gene3D" id="2.30.30.40">
    <property type="entry name" value="SH3 Domains"/>
    <property type="match status" value="1"/>
</dbReference>
<keyword evidence="3" id="KW-1185">Reference proteome</keyword>
<reference evidence="3" key="1">
    <citation type="submission" date="2016-11" db="EMBL/GenBank/DDBJ databases">
        <authorList>
            <person name="Varghese N."/>
            <person name="Submissions S."/>
        </authorList>
    </citation>
    <scope>NUCLEOTIDE SEQUENCE [LARGE SCALE GENOMIC DNA]</scope>
    <source>
        <strain evidence="3">DSM 24786</strain>
    </source>
</reference>
<protein>
    <recommendedName>
        <fullName evidence="4">SH3 domain-containing protein</fullName>
    </recommendedName>
</protein>
<name>A0A1K1NVZ1_9FLAO</name>
<accession>A0A1K1NVZ1</accession>
<dbReference type="RefSeq" id="WP_072303090.1">
    <property type="nucleotide sequence ID" value="NZ_FPIY01000002.1"/>
</dbReference>
<feature type="signal peptide" evidence="1">
    <location>
        <begin position="1"/>
        <end position="19"/>
    </location>
</feature>
<keyword evidence="1" id="KW-0732">Signal</keyword>